<reference evidence="1" key="1">
    <citation type="submission" date="2014-11" db="EMBL/GenBank/DDBJ databases">
        <authorList>
            <person name="Amaro Gonzalez C."/>
        </authorList>
    </citation>
    <scope>NUCLEOTIDE SEQUENCE</scope>
</reference>
<sequence>MQKSVLLYLISATAYSTCELFCVSHPVSNSENYILIKNVNNYI</sequence>
<dbReference type="EMBL" id="GBXM01091401">
    <property type="protein sequence ID" value="JAH17176.1"/>
    <property type="molecule type" value="Transcribed_RNA"/>
</dbReference>
<accession>A0A0E9QJV0</accession>
<name>A0A0E9QJV0_ANGAN</name>
<protein>
    <submittedName>
        <fullName evidence="1">Uncharacterized protein</fullName>
    </submittedName>
</protein>
<reference evidence="1" key="2">
    <citation type="journal article" date="2015" name="Fish Shellfish Immunol.">
        <title>Early steps in the European eel (Anguilla anguilla)-Vibrio vulnificus interaction in the gills: Role of the RtxA13 toxin.</title>
        <authorList>
            <person name="Callol A."/>
            <person name="Pajuelo D."/>
            <person name="Ebbesson L."/>
            <person name="Teles M."/>
            <person name="MacKenzie S."/>
            <person name="Amaro C."/>
        </authorList>
    </citation>
    <scope>NUCLEOTIDE SEQUENCE</scope>
</reference>
<dbReference type="AlphaFoldDB" id="A0A0E9QJV0"/>
<organism evidence="1">
    <name type="scientific">Anguilla anguilla</name>
    <name type="common">European freshwater eel</name>
    <name type="synonym">Muraena anguilla</name>
    <dbReference type="NCBI Taxonomy" id="7936"/>
    <lineage>
        <taxon>Eukaryota</taxon>
        <taxon>Metazoa</taxon>
        <taxon>Chordata</taxon>
        <taxon>Craniata</taxon>
        <taxon>Vertebrata</taxon>
        <taxon>Euteleostomi</taxon>
        <taxon>Actinopterygii</taxon>
        <taxon>Neopterygii</taxon>
        <taxon>Teleostei</taxon>
        <taxon>Anguilliformes</taxon>
        <taxon>Anguillidae</taxon>
        <taxon>Anguilla</taxon>
    </lineage>
</organism>
<evidence type="ECO:0000313" key="1">
    <source>
        <dbReference type="EMBL" id="JAH17176.1"/>
    </source>
</evidence>
<proteinExistence type="predicted"/>